<sequence length="133" mass="14223">MTVYYLDTSVALRALLGHSPSAADWIDGVSADPDHDLVTSRLLQTELTRVLRRERLPVALRNELLDVVDVLPVTDGVLAAAESIEPHVKTLDAVHLGSVIAAGLDATIVTHDAGMRAAAEHLGYPCHDPVSET</sequence>
<keyword evidence="5 6" id="KW-0460">Magnesium</keyword>
<reference evidence="8 9" key="1">
    <citation type="journal article" date="2016" name="Front. Microbiol.">
        <title>Genomic Resource of Rice Seed Associated Bacteria.</title>
        <authorList>
            <person name="Midha S."/>
            <person name="Bansal K."/>
            <person name="Sharma S."/>
            <person name="Kumar N."/>
            <person name="Patil P.P."/>
            <person name="Chaudhry V."/>
            <person name="Patil P.B."/>
        </authorList>
    </citation>
    <scope>NUCLEOTIDE SEQUENCE [LARGE SCALE GENOMIC DNA]</scope>
    <source>
        <strain evidence="8 9">NS359</strain>
    </source>
</reference>
<comment type="similarity">
    <text evidence="6">Belongs to the PINc/VapC protein family.</text>
</comment>
<protein>
    <recommendedName>
        <fullName evidence="6">Ribonuclease VapC</fullName>
        <shortName evidence="6">RNase VapC</shortName>
        <ecNumber evidence="6">3.1.-.-</ecNumber>
    </recommendedName>
    <alternativeName>
        <fullName evidence="6">Toxin VapC</fullName>
    </alternativeName>
</protein>
<dbReference type="HAMAP" id="MF_00265">
    <property type="entry name" value="VapC_Nob1"/>
    <property type="match status" value="1"/>
</dbReference>
<evidence type="ECO:0000256" key="5">
    <source>
        <dbReference type="ARBA" id="ARBA00022842"/>
    </source>
</evidence>
<dbReference type="EMBL" id="LDRC01000020">
    <property type="protein sequence ID" value="KTR53010.1"/>
    <property type="molecule type" value="Genomic_DNA"/>
</dbReference>
<comment type="caution">
    <text evidence="8">The sequence shown here is derived from an EMBL/GenBank/DDBJ whole genome shotgun (WGS) entry which is preliminary data.</text>
</comment>
<evidence type="ECO:0000256" key="4">
    <source>
        <dbReference type="ARBA" id="ARBA00022801"/>
    </source>
</evidence>
<dbReference type="RefSeq" id="WP_058749141.1">
    <property type="nucleotide sequence ID" value="NZ_LDRC01000020.1"/>
</dbReference>
<dbReference type="GO" id="GO:0000287">
    <property type="term" value="F:magnesium ion binding"/>
    <property type="evidence" value="ECO:0007669"/>
    <property type="project" value="UniProtKB-UniRule"/>
</dbReference>
<accession>A0A147DSS2</accession>
<dbReference type="Gene3D" id="3.40.50.1010">
    <property type="entry name" value="5'-nuclease"/>
    <property type="match status" value="1"/>
</dbReference>
<dbReference type="GO" id="GO:0004540">
    <property type="term" value="F:RNA nuclease activity"/>
    <property type="evidence" value="ECO:0007669"/>
    <property type="project" value="InterPro"/>
</dbReference>
<proteinExistence type="inferred from homology"/>
<keyword evidence="2 6" id="KW-0540">Nuclease</keyword>
<evidence type="ECO:0000313" key="9">
    <source>
        <dbReference type="Proteomes" id="UP000072763"/>
    </source>
</evidence>
<keyword evidence="1 6" id="KW-1277">Toxin-antitoxin system</keyword>
<dbReference type="GO" id="GO:0090729">
    <property type="term" value="F:toxin activity"/>
    <property type="evidence" value="ECO:0007669"/>
    <property type="project" value="UniProtKB-KW"/>
</dbReference>
<dbReference type="Proteomes" id="UP000072763">
    <property type="component" value="Unassembled WGS sequence"/>
</dbReference>
<comment type="cofactor">
    <cofactor evidence="6">
        <name>Mg(2+)</name>
        <dbReference type="ChEBI" id="CHEBI:18420"/>
    </cofactor>
</comment>
<organism evidence="8 9">
    <name type="scientific">Curtobacterium oceanosedimentum</name>
    <dbReference type="NCBI Taxonomy" id="465820"/>
    <lineage>
        <taxon>Bacteria</taxon>
        <taxon>Bacillati</taxon>
        <taxon>Actinomycetota</taxon>
        <taxon>Actinomycetes</taxon>
        <taxon>Micrococcales</taxon>
        <taxon>Microbacteriaceae</taxon>
        <taxon>Curtobacterium</taxon>
    </lineage>
</organism>
<feature type="binding site" evidence="6">
    <location>
        <position position="7"/>
    </location>
    <ligand>
        <name>Mg(2+)</name>
        <dbReference type="ChEBI" id="CHEBI:18420"/>
    </ligand>
</feature>
<keyword evidence="6" id="KW-0800">Toxin</keyword>
<dbReference type="PATRIC" id="fig|465820.4.peg.923"/>
<name>A0A147DSS2_9MICO</name>
<feature type="domain" description="PIN" evidence="7">
    <location>
        <begin position="4"/>
        <end position="119"/>
    </location>
</feature>
<dbReference type="Pfam" id="PF01850">
    <property type="entry name" value="PIN"/>
    <property type="match status" value="1"/>
</dbReference>
<gene>
    <name evidence="6" type="primary">vapC</name>
    <name evidence="8" type="ORF">NS359_04415</name>
</gene>
<dbReference type="OrthoDB" id="1525146at2"/>
<dbReference type="GO" id="GO:0016787">
    <property type="term" value="F:hydrolase activity"/>
    <property type="evidence" value="ECO:0007669"/>
    <property type="project" value="UniProtKB-KW"/>
</dbReference>
<dbReference type="SUPFAM" id="SSF88723">
    <property type="entry name" value="PIN domain-like"/>
    <property type="match status" value="1"/>
</dbReference>
<comment type="function">
    <text evidence="6">Toxic component of a toxin-antitoxin (TA) system. An RNase.</text>
</comment>
<dbReference type="InterPro" id="IPR002716">
    <property type="entry name" value="PIN_dom"/>
</dbReference>
<evidence type="ECO:0000256" key="6">
    <source>
        <dbReference type="HAMAP-Rule" id="MF_00265"/>
    </source>
</evidence>
<evidence type="ECO:0000256" key="3">
    <source>
        <dbReference type="ARBA" id="ARBA00022723"/>
    </source>
</evidence>
<dbReference type="InterPro" id="IPR029060">
    <property type="entry name" value="PIN-like_dom_sf"/>
</dbReference>
<keyword evidence="4 6" id="KW-0378">Hydrolase</keyword>
<dbReference type="AlphaFoldDB" id="A0A147DSS2"/>
<evidence type="ECO:0000313" key="8">
    <source>
        <dbReference type="EMBL" id="KTR53010.1"/>
    </source>
</evidence>
<dbReference type="CDD" id="cd09874">
    <property type="entry name" value="PIN_MT3492-like"/>
    <property type="match status" value="1"/>
</dbReference>
<dbReference type="EC" id="3.1.-.-" evidence="6"/>
<evidence type="ECO:0000256" key="1">
    <source>
        <dbReference type="ARBA" id="ARBA00022649"/>
    </source>
</evidence>
<evidence type="ECO:0000259" key="7">
    <source>
        <dbReference type="Pfam" id="PF01850"/>
    </source>
</evidence>
<dbReference type="STRING" id="465820.NS263_11355"/>
<dbReference type="InterPro" id="IPR022907">
    <property type="entry name" value="VapC_family"/>
</dbReference>
<keyword evidence="3 6" id="KW-0479">Metal-binding</keyword>
<evidence type="ECO:0000256" key="2">
    <source>
        <dbReference type="ARBA" id="ARBA00022722"/>
    </source>
</evidence>
<feature type="binding site" evidence="6">
    <location>
        <position position="92"/>
    </location>
    <ligand>
        <name>Mg(2+)</name>
        <dbReference type="ChEBI" id="CHEBI:18420"/>
    </ligand>
</feature>